<dbReference type="Proteomes" id="UP001367030">
    <property type="component" value="Unassembled WGS sequence"/>
</dbReference>
<sequence length="178" mass="19360">MRYAAFFRNLNLGRPNCPTRVQFEQAFIDAGAMAAQSFLTNGTIAFDVGERAVDALLDEAAQLLATRCGLREPGFVRELSYLAALAKVAPFEGIDRSTVYELCITFLHADAVVPQDLPVISPRGDVQIVHVTDAEVLSVAHKFGQSPGSPNAYLEKSLGLPATTRAWNTVLRMLDKHG</sequence>
<evidence type="ECO:0000313" key="2">
    <source>
        <dbReference type="Proteomes" id="UP001367030"/>
    </source>
</evidence>
<name>A0ABU8X378_9BURK</name>
<comment type="caution">
    <text evidence="1">The sequence shown here is derived from an EMBL/GenBank/DDBJ whole genome shotgun (WGS) entry which is preliminary data.</text>
</comment>
<keyword evidence="2" id="KW-1185">Reference proteome</keyword>
<organism evidence="1 2">
    <name type="scientific">Variovorax robiniae</name>
    <dbReference type="NCBI Taxonomy" id="1836199"/>
    <lineage>
        <taxon>Bacteria</taxon>
        <taxon>Pseudomonadati</taxon>
        <taxon>Pseudomonadota</taxon>
        <taxon>Betaproteobacteria</taxon>
        <taxon>Burkholderiales</taxon>
        <taxon>Comamonadaceae</taxon>
        <taxon>Variovorax</taxon>
    </lineage>
</organism>
<dbReference type="InterPro" id="IPR012545">
    <property type="entry name" value="DUF1697"/>
</dbReference>
<dbReference type="SUPFAM" id="SSF160379">
    <property type="entry name" value="SP0830-like"/>
    <property type="match status" value="1"/>
</dbReference>
<proteinExistence type="predicted"/>
<dbReference type="Pfam" id="PF08002">
    <property type="entry name" value="DUF1697"/>
    <property type="match status" value="1"/>
</dbReference>
<evidence type="ECO:0000313" key="1">
    <source>
        <dbReference type="EMBL" id="MEJ8854265.1"/>
    </source>
</evidence>
<accession>A0ABU8X378</accession>
<dbReference type="EMBL" id="JBBKZS010000002">
    <property type="protein sequence ID" value="MEJ8854265.1"/>
    <property type="molecule type" value="Genomic_DNA"/>
</dbReference>
<protein>
    <submittedName>
        <fullName evidence="1">DUF1697 domain-containing protein</fullName>
    </submittedName>
</protein>
<dbReference type="RefSeq" id="WP_340334338.1">
    <property type="nucleotide sequence ID" value="NZ_JBBKZS010000002.1"/>
</dbReference>
<gene>
    <name evidence="1" type="ORF">WKW79_06780</name>
</gene>
<reference evidence="1 2" key="1">
    <citation type="submission" date="2024-03" db="EMBL/GenBank/DDBJ databases">
        <title>Novel species of the genus Variovorax.</title>
        <authorList>
            <person name="Liu Q."/>
            <person name="Xin Y.-H."/>
        </authorList>
    </citation>
    <scope>NUCLEOTIDE SEQUENCE [LARGE SCALE GENOMIC DNA]</scope>
    <source>
        <strain evidence="1 2">KACC 18901</strain>
    </source>
</reference>